<accession>A0A8E2B5Y7</accession>
<dbReference type="EMBL" id="KV722364">
    <property type="protein sequence ID" value="OCH92790.1"/>
    <property type="molecule type" value="Genomic_DNA"/>
</dbReference>
<reference evidence="2 3" key="1">
    <citation type="submission" date="2016-07" db="EMBL/GenBank/DDBJ databases">
        <title>Draft genome of the white-rot fungus Obba rivulosa 3A-2.</title>
        <authorList>
            <consortium name="DOE Joint Genome Institute"/>
            <person name="Miettinen O."/>
            <person name="Riley R."/>
            <person name="Acob R."/>
            <person name="Barry K."/>
            <person name="Cullen D."/>
            <person name="De Vries R."/>
            <person name="Hainaut M."/>
            <person name="Hatakka A."/>
            <person name="Henrissat B."/>
            <person name="Hilden K."/>
            <person name="Kuo R."/>
            <person name="Labutti K."/>
            <person name="Lipzen A."/>
            <person name="Makela M.R."/>
            <person name="Sandor L."/>
            <person name="Spatafora J.W."/>
            <person name="Grigoriev I.V."/>
            <person name="Hibbett D.S."/>
        </authorList>
    </citation>
    <scope>NUCLEOTIDE SEQUENCE [LARGE SCALE GENOMIC DNA]</scope>
    <source>
        <strain evidence="2 3">3A-2</strain>
    </source>
</reference>
<dbReference type="SUPFAM" id="SSF81383">
    <property type="entry name" value="F-box domain"/>
    <property type="match status" value="1"/>
</dbReference>
<protein>
    <recommendedName>
        <fullName evidence="1">F-box domain-containing protein</fullName>
    </recommendedName>
</protein>
<dbReference type="InterPro" id="IPR036047">
    <property type="entry name" value="F-box-like_dom_sf"/>
</dbReference>
<name>A0A8E2B5Y7_9APHY</name>
<dbReference type="CDD" id="cd09917">
    <property type="entry name" value="F-box_SF"/>
    <property type="match status" value="1"/>
</dbReference>
<feature type="non-terminal residue" evidence="2">
    <location>
        <position position="85"/>
    </location>
</feature>
<keyword evidence="3" id="KW-1185">Reference proteome</keyword>
<dbReference type="Pfam" id="PF00646">
    <property type="entry name" value="F-box"/>
    <property type="match status" value="1"/>
</dbReference>
<sequence length="85" mass="9982">RRGALKKLPKIPIDILAEIFMNLDPWDLLKLARTTKALHHFPMSREFVWIWRAARKNVDGLPELPSYLSEVQYANLFFLPHCHVS</sequence>
<evidence type="ECO:0000313" key="3">
    <source>
        <dbReference type="Proteomes" id="UP000250043"/>
    </source>
</evidence>
<proteinExistence type="predicted"/>
<feature type="non-terminal residue" evidence="2">
    <location>
        <position position="1"/>
    </location>
</feature>
<organism evidence="2 3">
    <name type="scientific">Obba rivulosa</name>
    <dbReference type="NCBI Taxonomy" id="1052685"/>
    <lineage>
        <taxon>Eukaryota</taxon>
        <taxon>Fungi</taxon>
        <taxon>Dikarya</taxon>
        <taxon>Basidiomycota</taxon>
        <taxon>Agaricomycotina</taxon>
        <taxon>Agaricomycetes</taxon>
        <taxon>Polyporales</taxon>
        <taxon>Gelatoporiaceae</taxon>
        <taxon>Obba</taxon>
    </lineage>
</organism>
<evidence type="ECO:0000313" key="2">
    <source>
        <dbReference type="EMBL" id="OCH92790.1"/>
    </source>
</evidence>
<dbReference type="Proteomes" id="UP000250043">
    <property type="component" value="Unassembled WGS sequence"/>
</dbReference>
<evidence type="ECO:0000259" key="1">
    <source>
        <dbReference type="PROSITE" id="PS50181"/>
    </source>
</evidence>
<feature type="domain" description="F-box" evidence="1">
    <location>
        <begin position="5"/>
        <end position="52"/>
    </location>
</feature>
<gene>
    <name evidence="2" type="ORF">OBBRIDRAFT_707408</name>
</gene>
<dbReference type="OrthoDB" id="2322499at2759"/>
<dbReference type="AlphaFoldDB" id="A0A8E2B5Y7"/>
<dbReference type="PROSITE" id="PS50181">
    <property type="entry name" value="FBOX"/>
    <property type="match status" value="1"/>
</dbReference>
<dbReference type="InterPro" id="IPR001810">
    <property type="entry name" value="F-box_dom"/>
</dbReference>